<comment type="caution">
    <text evidence="3">The sequence shown here is derived from an EMBL/GenBank/DDBJ whole genome shotgun (WGS) entry which is preliminary data.</text>
</comment>
<dbReference type="InterPro" id="IPR014710">
    <property type="entry name" value="RmlC-like_jellyroll"/>
</dbReference>
<feature type="region of interest" description="Disordered" evidence="1">
    <location>
        <begin position="226"/>
        <end position="249"/>
    </location>
</feature>
<dbReference type="Gene3D" id="2.60.120.10">
    <property type="entry name" value="Jelly Rolls"/>
    <property type="match status" value="1"/>
</dbReference>
<feature type="region of interest" description="Disordered" evidence="1">
    <location>
        <begin position="1"/>
        <end position="20"/>
    </location>
</feature>
<dbReference type="InterPro" id="IPR013096">
    <property type="entry name" value="Cupin_2"/>
</dbReference>
<dbReference type="EMBL" id="JBHSWV010000214">
    <property type="protein sequence ID" value="MFC6766106.1"/>
    <property type="molecule type" value="Genomic_DNA"/>
</dbReference>
<evidence type="ECO:0000256" key="1">
    <source>
        <dbReference type="SAM" id="MobiDB-lite"/>
    </source>
</evidence>
<proteinExistence type="predicted"/>
<evidence type="ECO:0000313" key="3">
    <source>
        <dbReference type="EMBL" id="MFC6766106.1"/>
    </source>
</evidence>
<protein>
    <submittedName>
        <fullName evidence="3">Cupin domain-containing protein</fullName>
    </submittedName>
</protein>
<gene>
    <name evidence="3" type="ORF">ACFQE6_14220</name>
</gene>
<dbReference type="SUPFAM" id="SSF51182">
    <property type="entry name" value="RmlC-like cupins"/>
    <property type="match status" value="1"/>
</dbReference>
<dbReference type="AlphaFoldDB" id="A0ABD5SS35"/>
<evidence type="ECO:0000313" key="4">
    <source>
        <dbReference type="Proteomes" id="UP001596383"/>
    </source>
</evidence>
<dbReference type="Pfam" id="PF07883">
    <property type="entry name" value="Cupin_2"/>
    <property type="match status" value="1"/>
</dbReference>
<feature type="compositionally biased region" description="Acidic residues" evidence="1">
    <location>
        <begin position="7"/>
        <end position="20"/>
    </location>
</feature>
<organism evidence="3 4">
    <name type="scientific">Natrinema soli</name>
    <dbReference type="NCBI Taxonomy" id="1930624"/>
    <lineage>
        <taxon>Archaea</taxon>
        <taxon>Methanobacteriati</taxon>
        <taxon>Methanobacteriota</taxon>
        <taxon>Stenosarchaea group</taxon>
        <taxon>Halobacteria</taxon>
        <taxon>Halobacteriales</taxon>
        <taxon>Natrialbaceae</taxon>
        <taxon>Natrinema</taxon>
    </lineage>
</organism>
<accession>A0ABD5SS35</accession>
<reference evidence="3 4" key="1">
    <citation type="journal article" date="2019" name="Int. J. Syst. Evol. Microbiol.">
        <title>The Global Catalogue of Microorganisms (GCM) 10K type strain sequencing project: providing services to taxonomists for standard genome sequencing and annotation.</title>
        <authorList>
            <consortium name="The Broad Institute Genomics Platform"/>
            <consortium name="The Broad Institute Genome Sequencing Center for Infectious Disease"/>
            <person name="Wu L."/>
            <person name="Ma J."/>
        </authorList>
    </citation>
    <scope>NUCLEOTIDE SEQUENCE [LARGE SCALE GENOMIC DNA]</scope>
    <source>
        <strain evidence="3 4">LMG 29247</strain>
    </source>
</reference>
<keyword evidence="4" id="KW-1185">Reference proteome</keyword>
<dbReference type="Proteomes" id="UP001596383">
    <property type="component" value="Unassembled WGS sequence"/>
</dbReference>
<dbReference type="InterPro" id="IPR011051">
    <property type="entry name" value="RmlC_Cupin_sf"/>
</dbReference>
<feature type="domain" description="Cupin type-2" evidence="2">
    <location>
        <begin position="96"/>
        <end position="164"/>
    </location>
</feature>
<evidence type="ECO:0000259" key="2">
    <source>
        <dbReference type="Pfam" id="PF07883"/>
    </source>
</evidence>
<sequence length="249" mass="28827">MERMRDEDEESEEYDTDPEVEVEYETARIFVNEISSNYYSMKDKRGELRDENRVVSWEDTEWQEKGGGQVWNKDVFGSTRGGEHVFDKTDSLQVHILELAPEGESQMHVHQNEALMYILNGTGYEIHDGKRYAWEPGDLALIHGGCAHKHFSADPDNPARVLIIKAKPMYLFLHLIDQEYITPYPDEPIDGWEDYEPDEFGTATEIDLEPAHRKALEKVADLAPEVDHDHPHSHHHEYSHDHSHEGGEH</sequence>
<dbReference type="RefSeq" id="WP_273739097.1">
    <property type="nucleotide sequence ID" value="NZ_JAQIVI010000214.1"/>
</dbReference>
<name>A0ABD5SS35_9EURY</name>